<organism evidence="7 8">
    <name type="scientific">Flavobacterium endophyticum</name>
    <dbReference type="NCBI Taxonomy" id="1540163"/>
    <lineage>
        <taxon>Bacteria</taxon>
        <taxon>Pseudomonadati</taxon>
        <taxon>Bacteroidota</taxon>
        <taxon>Flavobacteriia</taxon>
        <taxon>Flavobacteriales</taxon>
        <taxon>Flavobacteriaceae</taxon>
        <taxon>Flavobacterium</taxon>
    </lineage>
</organism>
<dbReference type="PROSITE" id="PS51352">
    <property type="entry name" value="THIOREDOXIN_2"/>
    <property type="match status" value="1"/>
</dbReference>
<evidence type="ECO:0000256" key="2">
    <source>
        <dbReference type="ARBA" id="ARBA00022748"/>
    </source>
</evidence>
<dbReference type="PROSITE" id="PS51257">
    <property type="entry name" value="PROKAR_LIPOPROTEIN"/>
    <property type="match status" value="1"/>
</dbReference>
<dbReference type="Gene3D" id="3.40.30.10">
    <property type="entry name" value="Glutaredoxin"/>
    <property type="match status" value="1"/>
</dbReference>
<dbReference type="GO" id="GO:0017004">
    <property type="term" value="P:cytochrome complex assembly"/>
    <property type="evidence" value="ECO:0007669"/>
    <property type="project" value="UniProtKB-KW"/>
</dbReference>
<dbReference type="InterPro" id="IPR000866">
    <property type="entry name" value="AhpC/TSA"/>
</dbReference>
<keyword evidence="8" id="KW-1185">Reference proteome</keyword>
<sequence>MKLQMKKILLLLSVTALMVSCKKTGENEYIITGTVTGIENGKTVILQKQDDETMGKMVSVDTVKIENGKFEIKGTATEPAIHILKFETKPGQIDFVLENGEINVAVDKDTIAKSKVTGTYNNEELTKFKTDMQVIQKDLQKKAMAFQEANMQKMTAAQQTKDTVVINQLMKEYAKIQEPLTQKYYTYAEGNPKSFISVLITQSLFNMPEPDFAKIKKIYDGLTSELKNTKPGKAIKEKLDNREAVQVGKKAPDFSAKTPDGKTVSLKESLGKVTIIDFWASWCGPCRQENPNVVALYNEFHDKGLNIVGVSLDREGEAESWKKAIEADKLTWTHVSNLKFWQDPIAKKYNITSIPATFILDASGKIVAKDLRGDELKAKVKELLGA</sequence>
<evidence type="ECO:0000256" key="4">
    <source>
        <dbReference type="ARBA" id="ARBA00023284"/>
    </source>
</evidence>
<dbReference type="InterPro" id="IPR025380">
    <property type="entry name" value="DUF4369"/>
</dbReference>
<keyword evidence="2" id="KW-0201">Cytochrome c-type biogenesis</keyword>
<proteinExistence type="predicted"/>
<accession>A0A495M0A2</accession>
<feature type="domain" description="Thioredoxin" evidence="6">
    <location>
        <begin position="245"/>
        <end position="386"/>
    </location>
</feature>
<name>A0A495M0A2_9FLAO</name>
<evidence type="ECO:0000313" key="7">
    <source>
        <dbReference type="EMBL" id="RKS17869.1"/>
    </source>
</evidence>
<gene>
    <name evidence="7" type="ORF">CLV94_3311</name>
</gene>
<evidence type="ECO:0000256" key="1">
    <source>
        <dbReference type="ARBA" id="ARBA00004196"/>
    </source>
</evidence>
<comment type="subcellular location">
    <subcellularLocation>
        <location evidence="1">Cell envelope</location>
    </subcellularLocation>
</comment>
<dbReference type="GO" id="GO:0016209">
    <property type="term" value="F:antioxidant activity"/>
    <property type="evidence" value="ECO:0007669"/>
    <property type="project" value="InterPro"/>
</dbReference>
<dbReference type="PROSITE" id="PS00194">
    <property type="entry name" value="THIOREDOXIN_1"/>
    <property type="match status" value="1"/>
</dbReference>
<dbReference type="Pfam" id="PF00578">
    <property type="entry name" value="AhpC-TSA"/>
    <property type="match status" value="1"/>
</dbReference>
<feature type="chain" id="PRO_5019724643" evidence="5">
    <location>
        <begin position="19"/>
        <end position="386"/>
    </location>
</feature>
<protein>
    <submittedName>
        <fullName evidence="7">Peroxiredoxin</fullName>
    </submittedName>
</protein>
<evidence type="ECO:0000256" key="5">
    <source>
        <dbReference type="SAM" id="SignalP"/>
    </source>
</evidence>
<evidence type="ECO:0000256" key="3">
    <source>
        <dbReference type="ARBA" id="ARBA00023157"/>
    </source>
</evidence>
<dbReference type="InterPro" id="IPR050553">
    <property type="entry name" value="Thioredoxin_ResA/DsbE_sf"/>
</dbReference>
<evidence type="ECO:0000313" key="8">
    <source>
        <dbReference type="Proteomes" id="UP000277579"/>
    </source>
</evidence>
<dbReference type="AlphaFoldDB" id="A0A495M0A2"/>
<dbReference type="GO" id="GO:0016491">
    <property type="term" value="F:oxidoreductase activity"/>
    <property type="evidence" value="ECO:0007669"/>
    <property type="project" value="InterPro"/>
</dbReference>
<dbReference type="InterPro" id="IPR017937">
    <property type="entry name" value="Thioredoxin_CS"/>
</dbReference>
<dbReference type="Proteomes" id="UP000277579">
    <property type="component" value="Unassembled WGS sequence"/>
</dbReference>
<dbReference type="InterPro" id="IPR036249">
    <property type="entry name" value="Thioredoxin-like_sf"/>
</dbReference>
<reference evidence="7 8" key="1">
    <citation type="submission" date="2018-10" db="EMBL/GenBank/DDBJ databases">
        <title>Genomic Encyclopedia of Archaeal and Bacterial Type Strains, Phase II (KMG-II): from individual species to whole genera.</title>
        <authorList>
            <person name="Goeker M."/>
        </authorList>
    </citation>
    <scope>NUCLEOTIDE SEQUENCE [LARGE SCALE GENOMIC DNA]</scope>
    <source>
        <strain evidence="7 8">DSM 29537</strain>
    </source>
</reference>
<keyword evidence="5" id="KW-0732">Signal</keyword>
<keyword evidence="4" id="KW-0676">Redox-active center</keyword>
<dbReference type="Pfam" id="PF14289">
    <property type="entry name" value="DUF4369"/>
    <property type="match status" value="1"/>
</dbReference>
<dbReference type="EMBL" id="RBLC01000007">
    <property type="protein sequence ID" value="RKS17869.1"/>
    <property type="molecule type" value="Genomic_DNA"/>
</dbReference>
<dbReference type="PANTHER" id="PTHR42852:SF6">
    <property type="entry name" value="THIOL:DISULFIDE INTERCHANGE PROTEIN DSBE"/>
    <property type="match status" value="1"/>
</dbReference>
<dbReference type="GO" id="GO:0030313">
    <property type="term" value="C:cell envelope"/>
    <property type="evidence" value="ECO:0007669"/>
    <property type="project" value="UniProtKB-SubCell"/>
</dbReference>
<feature type="signal peptide" evidence="5">
    <location>
        <begin position="1"/>
        <end position="18"/>
    </location>
</feature>
<dbReference type="InterPro" id="IPR013766">
    <property type="entry name" value="Thioredoxin_domain"/>
</dbReference>
<comment type="caution">
    <text evidence="7">The sequence shown here is derived from an EMBL/GenBank/DDBJ whole genome shotgun (WGS) entry which is preliminary data.</text>
</comment>
<dbReference type="SUPFAM" id="SSF52833">
    <property type="entry name" value="Thioredoxin-like"/>
    <property type="match status" value="1"/>
</dbReference>
<dbReference type="CDD" id="cd02966">
    <property type="entry name" value="TlpA_like_family"/>
    <property type="match status" value="1"/>
</dbReference>
<keyword evidence="3" id="KW-1015">Disulfide bond</keyword>
<dbReference type="PANTHER" id="PTHR42852">
    <property type="entry name" value="THIOL:DISULFIDE INTERCHANGE PROTEIN DSBE"/>
    <property type="match status" value="1"/>
</dbReference>
<dbReference type="OrthoDB" id="1069091at2"/>
<evidence type="ECO:0000259" key="6">
    <source>
        <dbReference type="PROSITE" id="PS51352"/>
    </source>
</evidence>